<proteinExistence type="predicted"/>
<evidence type="ECO:0008006" key="3">
    <source>
        <dbReference type="Google" id="ProtNLM"/>
    </source>
</evidence>
<accession>A0A328PG94</accession>
<sequence length="145" mass="16675">MKSLHIIGVLILIASILGCATFGLTEEDKEDITQEINDYFAEKNSNMTNSTEITEGSTFYEYTTFLTPEDLEIISSNPNEATIRVNVTKNLNECINIEFTETENLTEYKEEFKVIDSNVERWEFKLRKENGPSYLQLVYPHSISD</sequence>
<dbReference type="RefSeq" id="WP_112094200.1">
    <property type="nucleotide sequence ID" value="NZ_QLOE01000007.1"/>
</dbReference>
<protein>
    <recommendedName>
        <fullName evidence="3">Lipoprotein</fullName>
    </recommendedName>
</protein>
<dbReference type="Proteomes" id="UP000249782">
    <property type="component" value="Unassembled WGS sequence"/>
</dbReference>
<gene>
    <name evidence="1" type="ORF">DPC56_06145</name>
</gene>
<comment type="caution">
    <text evidence="1">The sequence shown here is derived from an EMBL/GenBank/DDBJ whole genome shotgun (WGS) entry which is preliminary data.</text>
</comment>
<dbReference type="PROSITE" id="PS51257">
    <property type="entry name" value="PROKAR_LIPOPROTEIN"/>
    <property type="match status" value="1"/>
</dbReference>
<name>A0A328PG94_9EURY</name>
<dbReference type="EMBL" id="QLOE01000007">
    <property type="protein sequence ID" value="RAO78835.1"/>
    <property type="molecule type" value="Genomic_DNA"/>
</dbReference>
<keyword evidence="2" id="KW-1185">Reference proteome</keyword>
<evidence type="ECO:0000313" key="2">
    <source>
        <dbReference type="Proteomes" id="UP000249782"/>
    </source>
</evidence>
<organism evidence="1 2">
    <name type="scientific">Methanothermobacter tenebrarum</name>
    <dbReference type="NCBI Taxonomy" id="680118"/>
    <lineage>
        <taxon>Archaea</taxon>
        <taxon>Methanobacteriati</taxon>
        <taxon>Methanobacteriota</taxon>
        <taxon>Methanomada group</taxon>
        <taxon>Methanobacteria</taxon>
        <taxon>Methanobacteriales</taxon>
        <taxon>Methanobacteriaceae</taxon>
        <taxon>Methanothermobacter</taxon>
    </lineage>
</organism>
<reference evidence="1 2" key="1">
    <citation type="submission" date="2018-06" db="EMBL/GenBank/DDBJ databases">
        <title>Draft genome sequence of hyperthermophilic methanogen Methanothermobacter tenebrarum sp. MCM-B 1447.</title>
        <authorList>
            <person name="Pore S.D."/>
            <person name="Dagar S."/>
            <person name="Dhakephalkar P.K."/>
        </authorList>
    </citation>
    <scope>NUCLEOTIDE SEQUENCE [LARGE SCALE GENOMIC DNA]</scope>
    <source>
        <strain evidence="1 2">MCM B 1447</strain>
    </source>
</reference>
<dbReference type="AlphaFoldDB" id="A0A328PG94"/>
<evidence type="ECO:0000313" key="1">
    <source>
        <dbReference type="EMBL" id="RAO78835.1"/>
    </source>
</evidence>